<dbReference type="InterPro" id="IPR021414">
    <property type="entry name" value="DUF3054"/>
</dbReference>
<reference evidence="2 3" key="1">
    <citation type="submission" date="2022-06" db="EMBL/GenBank/DDBJ databases">
        <title>Halomicroarcula sp. a new haloarchaeum isolate from saline soil.</title>
        <authorList>
            <person name="Strakova D."/>
            <person name="Galisteo C."/>
            <person name="Sanchez-Porro C."/>
            <person name="Ventosa A."/>
        </authorList>
    </citation>
    <scope>NUCLEOTIDE SEQUENCE [LARGE SCALE GENOMIC DNA]</scope>
    <source>
        <strain evidence="2 3">S3CR25-11</strain>
    </source>
</reference>
<evidence type="ECO:0000313" key="3">
    <source>
        <dbReference type="Proteomes" id="UP001268864"/>
    </source>
</evidence>
<keyword evidence="1" id="KW-0472">Membrane</keyword>
<accession>A0ABU2FL94</accession>
<keyword evidence="1" id="KW-0812">Transmembrane</keyword>
<keyword evidence="1" id="KW-1133">Transmembrane helix</keyword>
<dbReference type="PANTHER" id="PTHR35283">
    <property type="entry name" value="T12C22.21 PROTEIN"/>
    <property type="match status" value="1"/>
</dbReference>
<comment type="caution">
    <text evidence="2">The sequence shown here is derived from an EMBL/GenBank/DDBJ whole genome shotgun (WGS) entry which is preliminary data.</text>
</comment>
<dbReference type="Proteomes" id="UP001268864">
    <property type="component" value="Unassembled WGS sequence"/>
</dbReference>
<name>A0ABU2FL94_9EURY</name>
<sequence>MSVATADRSRIDLSSKTALLAAGDLGGILLFVAVGEYTHGYNPLVDVGRVAGTFVPFLVGWLLVAGVAGLYASDAPGTLANATLVTLLSWVVAVAIAQALRATSVFHGDAALTFAVVSVVVGGLLLCGWRVVATMALGR</sequence>
<dbReference type="Pfam" id="PF11255">
    <property type="entry name" value="DUF3054"/>
    <property type="match status" value="1"/>
</dbReference>
<proteinExistence type="predicted"/>
<keyword evidence="3" id="KW-1185">Reference proteome</keyword>
<feature type="transmembrane region" description="Helical" evidence="1">
    <location>
        <begin position="50"/>
        <end position="72"/>
    </location>
</feature>
<evidence type="ECO:0000313" key="2">
    <source>
        <dbReference type="EMBL" id="MDS0281517.1"/>
    </source>
</evidence>
<dbReference type="EMBL" id="JAMQOS010000001">
    <property type="protein sequence ID" value="MDS0281517.1"/>
    <property type="molecule type" value="Genomic_DNA"/>
</dbReference>
<organism evidence="2 3">
    <name type="scientific">Haloarcula onubensis</name>
    <dbReference type="NCBI Taxonomy" id="2950539"/>
    <lineage>
        <taxon>Archaea</taxon>
        <taxon>Methanobacteriati</taxon>
        <taxon>Methanobacteriota</taxon>
        <taxon>Stenosarchaea group</taxon>
        <taxon>Halobacteria</taxon>
        <taxon>Halobacteriales</taxon>
        <taxon>Haloarculaceae</taxon>
        <taxon>Haloarcula</taxon>
    </lineage>
</organism>
<feature type="transmembrane region" description="Helical" evidence="1">
    <location>
        <begin position="18"/>
        <end position="38"/>
    </location>
</feature>
<dbReference type="RefSeq" id="WP_310899352.1">
    <property type="nucleotide sequence ID" value="NZ_JAMQOS010000001.1"/>
</dbReference>
<feature type="transmembrane region" description="Helical" evidence="1">
    <location>
        <begin position="112"/>
        <end position="132"/>
    </location>
</feature>
<protein>
    <submittedName>
        <fullName evidence="2">DUF3054 domain-containing protein</fullName>
    </submittedName>
</protein>
<dbReference type="PANTHER" id="PTHR35283:SF3">
    <property type="entry name" value="T12C22.21 PROTEIN"/>
    <property type="match status" value="1"/>
</dbReference>
<evidence type="ECO:0000256" key="1">
    <source>
        <dbReference type="SAM" id="Phobius"/>
    </source>
</evidence>
<feature type="transmembrane region" description="Helical" evidence="1">
    <location>
        <begin position="79"/>
        <end position="100"/>
    </location>
</feature>
<gene>
    <name evidence="2" type="ORF">NDI86_05225</name>
</gene>